<dbReference type="AlphaFoldDB" id="A0AAD7WIS2"/>
<gene>
    <name evidence="1" type="ORF">AAFF_G00430340</name>
</gene>
<sequence length="67" mass="7185">MVLVLAYPDANRPFILDTDASNEAQAQLAPTVATLRAVNGEAGCLPLSPAQVQEEQERDVVLIHVQS</sequence>
<accession>A0AAD7WIS2</accession>
<dbReference type="Proteomes" id="UP001221898">
    <property type="component" value="Unassembled WGS sequence"/>
</dbReference>
<comment type="caution">
    <text evidence="1">The sequence shown here is derived from an EMBL/GenBank/DDBJ whole genome shotgun (WGS) entry which is preliminary data.</text>
</comment>
<name>A0AAD7WIS2_9TELE</name>
<organism evidence="1 2">
    <name type="scientific">Aldrovandia affinis</name>
    <dbReference type="NCBI Taxonomy" id="143900"/>
    <lineage>
        <taxon>Eukaryota</taxon>
        <taxon>Metazoa</taxon>
        <taxon>Chordata</taxon>
        <taxon>Craniata</taxon>
        <taxon>Vertebrata</taxon>
        <taxon>Euteleostomi</taxon>
        <taxon>Actinopterygii</taxon>
        <taxon>Neopterygii</taxon>
        <taxon>Teleostei</taxon>
        <taxon>Notacanthiformes</taxon>
        <taxon>Halosauridae</taxon>
        <taxon>Aldrovandia</taxon>
    </lineage>
</organism>
<evidence type="ECO:0000313" key="1">
    <source>
        <dbReference type="EMBL" id="KAJ8398190.1"/>
    </source>
</evidence>
<evidence type="ECO:0000313" key="2">
    <source>
        <dbReference type="Proteomes" id="UP001221898"/>
    </source>
</evidence>
<proteinExistence type="predicted"/>
<reference evidence="1" key="1">
    <citation type="journal article" date="2023" name="Science">
        <title>Genome structures resolve the early diversification of teleost fishes.</title>
        <authorList>
            <person name="Parey E."/>
            <person name="Louis A."/>
            <person name="Montfort J."/>
            <person name="Bouchez O."/>
            <person name="Roques C."/>
            <person name="Iampietro C."/>
            <person name="Lluch J."/>
            <person name="Castinel A."/>
            <person name="Donnadieu C."/>
            <person name="Desvignes T."/>
            <person name="Floi Bucao C."/>
            <person name="Jouanno E."/>
            <person name="Wen M."/>
            <person name="Mejri S."/>
            <person name="Dirks R."/>
            <person name="Jansen H."/>
            <person name="Henkel C."/>
            <person name="Chen W.J."/>
            <person name="Zahm M."/>
            <person name="Cabau C."/>
            <person name="Klopp C."/>
            <person name="Thompson A.W."/>
            <person name="Robinson-Rechavi M."/>
            <person name="Braasch I."/>
            <person name="Lecointre G."/>
            <person name="Bobe J."/>
            <person name="Postlethwait J.H."/>
            <person name="Berthelot C."/>
            <person name="Roest Crollius H."/>
            <person name="Guiguen Y."/>
        </authorList>
    </citation>
    <scope>NUCLEOTIDE SEQUENCE</scope>
    <source>
        <strain evidence="1">NC1722</strain>
    </source>
</reference>
<keyword evidence="2" id="KW-1185">Reference proteome</keyword>
<dbReference type="EMBL" id="JAINUG010000092">
    <property type="protein sequence ID" value="KAJ8398190.1"/>
    <property type="molecule type" value="Genomic_DNA"/>
</dbReference>
<protein>
    <submittedName>
        <fullName evidence="1">Uncharacterized protein</fullName>
    </submittedName>
</protein>